<dbReference type="GO" id="GO:0003700">
    <property type="term" value="F:DNA-binding transcription factor activity"/>
    <property type="evidence" value="ECO:0007669"/>
    <property type="project" value="TreeGrafter"/>
</dbReference>
<dbReference type="Proteomes" id="UP000028123">
    <property type="component" value="Unassembled WGS sequence"/>
</dbReference>
<dbReference type="PROSITE" id="PS50943">
    <property type="entry name" value="HTH_CROC1"/>
    <property type="match status" value="1"/>
</dbReference>
<evidence type="ECO:0000256" key="3">
    <source>
        <dbReference type="ARBA" id="ARBA00023163"/>
    </source>
</evidence>
<comment type="caution">
    <text evidence="5">The sequence shown here is derived from an EMBL/GenBank/DDBJ whole genome shotgun (WGS) entry which is preliminary data.</text>
</comment>
<evidence type="ECO:0000256" key="2">
    <source>
        <dbReference type="ARBA" id="ARBA00023125"/>
    </source>
</evidence>
<dbReference type="PANTHER" id="PTHR46797">
    <property type="entry name" value="HTH-TYPE TRANSCRIPTIONAL REGULATOR"/>
    <property type="match status" value="1"/>
</dbReference>
<proteinExistence type="predicted"/>
<dbReference type="InterPro" id="IPR050807">
    <property type="entry name" value="TransReg_Diox_bact_type"/>
</dbReference>
<dbReference type="Pfam" id="PF07883">
    <property type="entry name" value="Cupin_2"/>
    <property type="match status" value="1"/>
</dbReference>
<dbReference type="Gene3D" id="1.10.260.40">
    <property type="entry name" value="lambda repressor-like DNA-binding domains"/>
    <property type="match status" value="1"/>
</dbReference>
<dbReference type="SUPFAM" id="SSF47413">
    <property type="entry name" value="lambda repressor-like DNA-binding domains"/>
    <property type="match status" value="1"/>
</dbReference>
<dbReference type="AlphaFoldDB" id="A0A081P772"/>
<gene>
    <name evidence="5" type="ORF">ET33_32380</name>
</gene>
<evidence type="ECO:0000256" key="1">
    <source>
        <dbReference type="ARBA" id="ARBA00023015"/>
    </source>
</evidence>
<dbReference type="SMART" id="SM00530">
    <property type="entry name" value="HTH_XRE"/>
    <property type="match status" value="1"/>
</dbReference>
<dbReference type="Gene3D" id="2.60.120.10">
    <property type="entry name" value="Jelly Rolls"/>
    <property type="match status" value="1"/>
</dbReference>
<evidence type="ECO:0000259" key="4">
    <source>
        <dbReference type="PROSITE" id="PS50943"/>
    </source>
</evidence>
<dbReference type="CDD" id="cd02209">
    <property type="entry name" value="cupin_XRE_C"/>
    <property type="match status" value="1"/>
</dbReference>
<dbReference type="eggNOG" id="COG1396">
    <property type="taxonomic scope" value="Bacteria"/>
</dbReference>
<dbReference type="InterPro" id="IPR011051">
    <property type="entry name" value="RmlC_Cupin_sf"/>
</dbReference>
<name>A0A081P772_9BACL</name>
<dbReference type="GO" id="GO:0005829">
    <property type="term" value="C:cytosol"/>
    <property type="evidence" value="ECO:0007669"/>
    <property type="project" value="TreeGrafter"/>
</dbReference>
<reference evidence="5 6" key="1">
    <citation type="submission" date="2014-06" db="EMBL/GenBank/DDBJ databases">
        <title>Draft genome sequence of Paenibacillus sp. MSt1.</title>
        <authorList>
            <person name="Aw Y.K."/>
            <person name="Ong K.S."/>
            <person name="Gan H.M."/>
            <person name="Lee S.M."/>
        </authorList>
    </citation>
    <scope>NUCLEOTIDE SEQUENCE [LARGE SCALE GENOMIC DNA]</scope>
    <source>
        <strain evidence="5 6">MSt1</strain>
    </source>
</reference>
<evidence type="ECO:0000313" key="5">
    <source>
        <dbReference type="EMBL" id="KEQ26545.1"/>
    </source>
</evidence>
<evidence type="ECO:0000313" key="6">
    <source>
        <dbReference type="Proteomes" id="UP000028123"/>
    </source>
</evidence>
<dbReference type="eggNOG" id="COG1917">
    <property type="taxonomic scope" value="Bacteria"/>
</dbReference>
<dbReference type="GO" id="GO:0003677">
    <property type="term" value="F:DNA binding"/>
    <property type="evidence" value="ECO:0007669"/>
    <property type="project" value="UniProtKB-KW"/>
</dbReference>
<dbReference type="PANTHER" id="PTHR46797:SF23">
    <property type="entry name" value="HTH-TYPE TRANSCRIPTIONAL REGULATOR SUTR"/>
    <property type="match status" value="1"/>
</dbReference>
<dbReference type="Pfam" id="PF01381">
    <property type="entry name" value="HTH_3"/>
    <property type="match status" value="1"/>
</dbReference>
<dbReference type="OrthoDB" id="9781521at2"/>
<accession>A0A081P772</accession>
<dbReference type="EMBL" id="JNVM01000006">
    <property type="protein sequence ID" value="KEQ26545.1"/>
    <property type="molecule type" value="Genomic_DNA"/>
</dbReference>
<dbReference type="InterPro" id="IPR013096">
    <property type="entry name" value="Cupin_2"/>
</dbReference>
<dbReference type="CDD" id="cd00093">
    <property type="entry name" value="HTH_XRE"/>
    <property type="match status" value="1"/>
</dbReference>
<organism evidence="5 6">
    <name type="scientific">Paenibacillus tyrfis</name>
    <dbReference type="NCBI Taxonomy" id="1501230"/>
    <lineage>
        <taxon>Bacteria</taxon>
        <taxon>Bacillati</taxon>
        <taxon>Bacillota</taxon>
        <taxon>Bacilli</taxon>
        <taxon>Bacillales</taxon>
        <taxon>Paenibacillaceae</taxon>
        <taxon>Paenibacillus</taxon>
    </lineage>
</organism>
<sequence>MEHEQIHKKIGKSLQAIRKARSLSLDQVAELTGVSKAMLGQIERGDSNPTISILWKIVNGLRISFTSLIEEEPAKVTHFRFENLEPFVEEEGRYRAFPLVPFDQQKRFEIYTVEMEANCTHISEPHNEGIEEYILIMQGELDITIQQKTYTLKVGDALRFTADQSHIYTNKTDQKTMYHNIILYPS</sequence>
<keyword evidence="2 5" id="KW-0238">DNA-binding</keyword>
<keyword evidence="6" id="KW-1185">Reference proteome</keyword>
<keyword evidence="3" id="KW-0804">Transcription</keyword>
<dbReference type="InterPro" id="IPR001387">
    <property type="entry name" value="Cro/C1-type_HTH"/>
</dbReference>
<dbReference type="InterPro" id="IPR010982">
    <property type="entry name" value="Lambda_DNA-bd_dom_sf"/>
</dbReference>
<protein>
    <submittedName>
        <fullName evidence="5">DNA-binding protein</fullName>
    </submittedName>
</protein>
<dbReference type="SUPFAM" id="SSF51182">
    <property type="entry name" value="RmlC-like cupins"/>
    <property type="match status" value="1"/>
</dbReference>
<feature type="domain" description="HTH cro/C1-type" evidence="4">
    <location>
        <begin position="14"/>
        <end position="68"/>
    </location>
</feature>
<keyword evidence="1" id="KW-0805">Transcription regulation</keyword>
<dbReference type="InterPro" id="IPR014710">
    <property type="entry name" value="RmlC-like_jellyroll"/>
</dbReference>
<dbReference type="RefSeq" id="WP_036679277.1">
    <property type="nucleotide sequence ID" value="NZ_FYEP01000001.1"/>
</dbReference>